<keyword evidence="10 16" id="KW-0472">Membrane</keyword>
<feature type="transmembrane region" description="Helical" evidence="16">
    <location>
        <begin position="103"/>
        <end position="124"/>
    </location>
</feature>
<gene>
    <name evidence="19" type="ORF">E8E12_010416</name>
</gene>
<keyword evidence="6" id="KW-0336">GPI-anchor</keyword>
<evidence type="ECO:0000256" key="2">
    <source>
        <dbReference type="ARBA" id="ARBA00004589"/>
    </source>
</evidence>
<comment type="similarity">
    <text evidence="13">Belongs to the SAT4 family.</text>
</comment>
<sequence length="547" mass="60347">MRLFNVVLLATSVLISHVAGFDINERALTVADLPPCGLNCLLQTVPAAGCSLLDIECQCASEELTYSTAACILANCTMADSLGTAKVQADLCNLPHESKTGLVFASLTTVYAMVCLFVALRFATRLLTKRVSADDWCIQAALLLATATYTSAYEMTRYNFGKHLWDLEPGQLQMALRYFYVCWNLYVITLGLVKISLVVFYLQVFEDLRFRIVCWVVIGFISLSTIIIQFLTIFACTPIQSFWDRDIKGQCLDVGAIGFANSALAITQDLIILIMPMPGLWSLQMRRWRKIAVAFMFAVGAFGCITTIIRLHSLAGFKISLDPTWDYTNVVIWTGAELAAGIVCASLPAVRQLLAMTLPSGFQTFLTNRSRSRSIPGPDRGQTPSSQRRRKGRSVFPMPSVSEPGKSSFGVTTDISTSSWAKSTAETVGDIERGHARGEQTKTSVWNPLRTLFPNQSRSFQTSFWSSVDRSGSLPLRNEPTRRPTVTGFQAVASRTEGAETTGKASVDEQVELLQVPGRSYRVSGQYDDITALPRIGVLPDKDYVYR</sequence>
<organism evidence="19 20">
    <name type="scientific">Didymella heteroderae</name>
    <dbReference type="NCBI Taxonomy" id="1769908"/>
    <lineage>
        <taxon>Eukaryota</taxon>
        <taxon>Fungi</taxon>
        <taxon>Dikarya</taxon>
        <taxon>Ascomycota</taxon>
        <taxon>Pezizomycotina</taxon>
        <taxon>Dothideomycetes</taxon>
        <taxon>Pleosporomycetidae</taxon>
        <taxon>Pleosporales</taxon>
        <taxon>Pleosporineae</taxon>
        <taxon>Didymellaceae</taxon>
        <taxon>Didymella</taxon>
    </lineage>
</organism>
<keyword evidence="14" id="KW-0349">Heme</keyword>
<evidence type="ECO:0000256" key="12">
    <source>
        <dbReference type="ARBA" id="ARBA00023288"/>
    </source>
</evidence>
<keyword evidence="20" id="KW-1185">Reference proteome</keyword>
<evidence type="ECO:0000256" key="1">
    <source>
        <dbReference type="ARBA" id="ARBA00004141"/>
    </source>
</evidence>
<evidence type="ECO:0000256" key="10">
    <source>
        <dbReference type="ARBA" id="ARBA00023136"/>
    </source>
</evidence>
<dbReference type="InterPro" id="IPR049326">
    <property type="entry name" value="Rhodopsin_dom_fungi"/>
</dbReference>
<keyword evidence="5" id="KW-0964">Secreted</keyword>
<protein>
    <recommendedName>
        <fullName evidence="18">CFEM domain-containing protein</fullName>
    </recommendedName>
</protein>
<feature type="transmembrane region" description="Helical" evidence="16">
    <location>
        <begin position="331"/>
        <end position="350"/>
    </location>
</feature>
<feature type="disulfide bond" evidence="14">
    <location>
        <begin position="36"/>
        <end position="76"/>
    </location>
</feature>
<feature type="transmembrane region" description="Helical" evidence="16">
    <location>
        <begin position="175"/>
        <end position="200"/>
    </location>
</feature>
<comment type="subcellular location">
    <subcellularLocation>
        <location evidence="2">Membrane</location>
        <topology evidence="2">Lipid-anchor</topology>
        <topology evidence="2">GPI-anchor</topology>
    </subcellularLocation>
    <subcellularLocation>
        <location evidence="1">Membrane</location>
        <topology evidence="1">Multi-pass membrane protein</topology>
    </subcellularLocation>
    <subcellularLocation>
        <location evidence="3">Secreted</location>
    </subcellularLocation>
</comment>
<evidence type="ECO:0000256" key="9">
    <source>
        <dbReference type="ARBA" id="ARBA00022989"/>
    </source>
</evidence>
<feature type="disulfide bond" evidence="14">
    <location>
        <begin position="40"/>
        <end position="71"/>
    </location>
</feature>
<accession>A0A9P5C4S7</accession>
<dbReference type="Pfam" id="PF05730">
    <property type="entry name" value="CFEM"/>
    <property type="match status" value="1"/>
</dbReference>
<keyword evidence="9 16" id="KW-1133">Transmembrane helix</keyword>
<keyword evidence="12" id="KW-0449">Lipoprotein</keyword>
<evidence type="ECO:0000259" key="18">
    <source>
        <dbReference type="PROSITE" id="PS52012"/>
    </source>
</evidence>
<dbReference type="AlphaFoldDB" id="A0A9P5C4S7"/>
<name>A0A9P5C4S7_9PLEO</name>
<dbReference type="Pfam" id="PF20684">
    <property type="entry name" value="Fung_rhodopsin"/>
    <property type="match status" value="1"/>
</dbReference>
<keyword evidence="7 16" id="KW-0812">Transmembrane</keyword>
<evidence type="ECO:0000256" key="4">
    <source>
        <dbReference type="ARBA" id="ARBA00010031"/>
    </source>
</evidence>
<dbReference type="GO" id="GO:0046872">
    <property type="term" value="F:metal ion binding"/>
    <property type="evidence" value="ECO:0007669"/>
    <property type="project" value="UniProtKB-UniRule"/>
</dbReference>
<dbReference type="InterPro" id="IPR008427">
    <property type="entry name" value="Extracellular_membr_CFEM_dom"/>
</dbReference>
<evidence type="ECO:0000256" key="16">
    <source>
        <dbReference type="SAM" id="Phobius"/>
    </source>
</evidence>
<evidence type="ECO:0000313" key="19">
    <source>
        <dbReference type="EMBL" id="KAF3044150.1"/>
    </source>
</evidence>
<dbReference type="GO" id="GO:0005576">
    <property type="term" value="C:extracellular region"/>
    <property type="evidence" value="ECO:0007669"/>
    <property type="project" value="UniProtKB-SubCell"/>
</dbReference>
<dbReference type="PANTHER" id="PTHR33048">
    <property type="entry name" value="PTH11-LIKE INTEGRAL MEMBRANE PROTEIN (AFU_ORTHOLOGUE AFUA_5G11245)"/>
    <property type="match status" value="1"/>
</dbReference>
<feature type="disulfide bond" evidence="14">
    <location>
        <begin position="50"/>
        <end position="57"/>
    </location>
</feature>
<comment type="caution">
    <text evidence="19">The sequence shown here is derived from an EMBL/GenBank/DDBJ whole genome shotgun (WGS) entry which is preliminary data.</text>
</comment>
<feature type="transmembrane region" description="Helical" evidence="16">
    <location>
        <begin position="254"/>
        <end position="279"/>
    </location>
</feature>
<dbReference type="GO" id="GO:0098552">
    <property type="term" value="C:side of membrane"/>
    <property type="evidence" value="ECO:0007669"/>
    <property type="project" value="UniProtKB-KW"/>
</dbReference>
<dbReference type="SMART" id="SM00747">
    <property type="entry name" value="CFEM"/>
    <property type="match status" value="1"/>
</dbReference>
<evidence type="ECO:0000256" key="14">
    <source>
        <dbReference type="PROSITE-ProRule" id="PRU01356"/>
    </source>
</evidence>
<evidence type="ECO:0000256" key="8">
    <source>
        <dbReference type="ARBA" id="ARBA00022729"/>
    </source>
</evidence>
<comment type="similarity">
    <text evidence="4">Belongs to the RBT5 family.</text>
</comment>
<keyword evidence="14" id="KW-0408">Iron</keyword>
<feature type="transmembrane region" description="Helical" evidence="16">
    <location>
        <begin position="291"/>
        <end position="311"/>
    </location>
</feature>
<feature type="disulfide bond" evidence="14">
    <location>
        <begin position="59"/>
        <end position="92"/>
    </location>
</feature>
<dbReference type="PROSITE" id="PS52012">
    <property type="entry name" value="CFEM"/>
    <property type="match status" value="1"/>
</dbReference>
<evidence type="ECO:0000256" key="11">
    <source>
        <dbReference type="ARBA" id="ARBA00023157"/>
    </source>
</evidence>
<proteinExistence type="inferred from homology"/>
<feature type="domain" description="CFEM" evidence="18">
    <location>
        <begin position="9"/>
        <end position="115"/>
    </location>
</feature>
<dbReference type="Proteomes" id="UP000758155">
    <property type="component" value="Unassembled WGS sequence"/>
</dbReference>
<evidence type="ECO:0000256" key="5">
    <source>
        <dbReference type="ARBA" id="ARBA00022525"/>
    </source>
</evidence>
<evidence type="ECO:0000256" key="3">
    <source>
        <dbReference type="ARBA" id="ARBA00004613"/>
    </source>
</evidence>
<feature type="region of interest" description="Disordered" evidence="15">
    <location>
        <begin position="369"/>
        <end position="414"/>
    </location>
</feature>
<reference evidence="19" key="1">
    <citation type="submission" date="2019-04" db="EMBL/GenBank/DDBJ databases">
        <title>Sequencing of skin fungus with MAO and IRED activity.</title>
        <authorList>
            <person name="Marsaioli A.J."/>
            <person name="Bonatto J.M.C."/>
            <person name="Reis Junior O."/>
        </authorList>
    </citation>
    <scope>NUCLEOTIDE SEQUENCE</scope>
    <source>
        <strain evidence="19">28M1</strain>
    </source>
</reference>
<feature type="chain" id="PRO_5040250847" description="CFEM domain-containing protein" evidence="17">
    <location>
        <begin position="21"/>
        <end position="547"/>
    </location>
</feature>
<keyword evidence="11 14" id="KW-1015">Disulfide bond</keyword>
<dbReference type="PANTHER" id="PTHR33048:SF131">
    <property type="entry name" value="INTEGRAL MEMBRANE PROTEIN"/>
    <property type="match status" value="1"/>
</dbReference>
<feature type="transmembrane region" description="Helical" evidence="16">
    <location>
        <begin position="212"/>
        <end position="234"/>
    </location>
</feature>
<evidence type="ECO:0000256" key="17">
    <source>
        <dbReference type="SAM" id="SignalP"/>
    </source>
</evidence>
<evidence type="ECO:0000256" key="15">
    <source>
        <dbReference type="SAM" id="MobiDB-lite"/>
    </source>
</evidence>
<keyword evidence="6" id="KW-0325">Glycoprotein</keyword>
<evidence type="ECO:0000256" key="7">
    <source>
        <dbReference type="ARBA" id="ARBA00022692"/>
    </source>
</evidence>
<dbReference type="InterPro" id="IPR052337">
    <property type="entry name" value="SAT4-like"/>
</dbReference>
<dbReference type="OrthoDB" id="408702at2759"/>
<keyword evidence="8 17" id="KW-0732">Signal</keyword>
<keyword evidence="14" id="KW-0479">Metal-binding</keyword>
<dbReference type="EMBL" id="SWKV01000010">
    <property type="protein sequence ID" value="KAF3044150.1"/>
    <property type="molecule type" value="Genomic_DNA"/>
</dbReference>
<evidence type="ECO:0000256" key="13">
    <source>
        <dbReference type="ARBA" id="ARBA00038359"/>
    </source>
</evidence>
<evidence type="ECO:0000313" key="20">
    <source>
        <dbReference type="Proteomes" id="UP000758155"/>
    </source>
</evidence>
<feature type="binding site" description="axial binding residue" evidence="14">
    <location>
        <position position="54"/>
    </location>
    <ligand>
        <name>heme</name>
        <dbReference type="ChEBI" id="CHEBI:30413"/>
    </ligand>
    <ligandPart>
        <name>Fe</name>
        <dbReference type="ChEBI" id="CHEBI:18248"/>
    </ligandPart>
</feature>
<evidence type="ECO:0000256" key="6">
    <source>
        <dbReference type="ARBA" id="ARBA00022622"/>
    </source>
</evidence>
<feature type="signal peptide" evidence="17">
    <location>
        <begin position="1"/>
        <end position="20"/>
    </location>
</feature>